<dbReference type="InterPro" id="IPR011990">
    <property type="entry name" value="TPR-like_helical_dom_sf"/>
</dbReference>
<sequence>MVQVAWVDVLLSQNKVEEAKVAAQEVLAKKPTNDKVLSYLTTLLKRMGQDQEVVNLYKHGWETNQKDAAASRWFGHELFAAYVRQGDYVSQKKFAQELHKKFKEDKYMIWNLVVTTIEARNSKDVVKAPMLLNIATKLFGSHFSKAQSPKAQEILFYIDLLKHQNLIGDAIQILEGDVGKKACKIEQQRLETVANLYLQQANWEKAGESFNYLLSNCGDDWNWFLGYIDATLKLGDSKKQTPIMEQFINSLQQKYPLSRGVQLALCELAKRENNEEKLAKLLVNYFEVFGAKPCAYKDMRPYLAPLKHNSTKLLEQFQSNITDKMEARVKCEKLITLESIKRSLIEKNAQTAIESAKHLFDLYLWSNSLPGESTRLKTDLGIGDNFANLAVHYLLDYWELTDSVTTLIEILVVLEYGILKSPSNHHFKVLLMRVYGYFGASQRVSEIWDSMDIRHVQVESVSHLVLNDYLTFHSHNQSTKLIKELTKFHSDWEIKAPHSFLEAYEHESYTMITEFMEFNNRLTNSLHLNATLTEQLHSIINLKSSPMEELKKQFSQNGPTLNAIKKFVTEKPILSSNDDWKFLLQFNLNDSHVWEWEKLTLDQFGALYNIKGAQHQHLLLKLRNIQILLLNTFIEKNLVEEQFFKLYGEVCEELGYFKRGEVYSGDVVSSLSFAAFNAWIVYFTYDLHQQVLQCSEAVNSGAANSAEVVKGLCTKLELLSGLLQTKLKKYGEHEIRNIHLAPLLQSLNHCFILLPIYNDTVPQRLKKNASNDLKEVHNQYKQAMKAFLNIQKEFYVQQQGILESNADPKLPGVPFLLNYPEENTSILKQVEQNILHGMRCLNTILLDLVRERSRSLQKR</sequence>
<dbReference type="EMBL" id="GIBP01000486">
    <property type="protein sequence ID" value="NDV29455.1"/>
    <property type="molecule type" value="Transcribed_RNA"/>
</dbReference>
<organism evidence="2">
    <name type="scientific">Arcella intermedia</name>
    <dbReference type="NCBI Taxonomy" id="1963864"/>
    <lineage>
        <taxon>Eukaryota</taxon>
        <taxon>Amoebozoa</taxon>
        <taxon>Tubulinea</taxon>
        <taxon>Elardia</taxon>
        <taxon>Arcellinida</taxon>
        <taxon>Sphaerothecina</taxon>
        <taxon>Arcellidae</taxon>
        <taxon>Arcella</taxon>
    </lineage>
</organism>
<dbReference type="SUPFAM" id="SSF48452">
    <property type="entry name" value="TPR-like"/>
    <property type="match status" value="2"/>
</dbReference>
<proteinExistence type="inferred from homology"/>
<dbReference type="Pfam" id="PF09797">
    <property type="entry name" value="NatB_MDM20"/>
    <property type="match status" value="1"/>
</dbReference>
<evidence type="ECO:0000313" key="2">
    <source>
        <dbReference type="EMBL" id="NDV29455.1"/>
    </source>
</evidence>
<name>A0A6B2KXY2_9EUKA</name>
<dbReference type="PANTHER" id="PTHR22767:SF3">
    <property type="entry name" value="N-ALPHA-ACETYLTRANSFERASE 25, NATB AUXILIARY SUBUNIT"/>
    <property type="match status" value="1"/>
</dbReference>
<accession>A0A6B2KXY2</accession>
<comment type="similarity">
    <text evidence="1">Belongs to the MDM20/NAA25 family.</text>
</comment>
<reference evidence="2" key="1">
    <citation type="journal article" date="2020" name="J. Eukaryot. Microbiol.">
        <title>De novo Sequencing, Assembly and Annotation of the Transcriptome for the Free-Living Testate Amoeba Arcella intermedia.</title>
        <authorList>
            <person name="Ribeiro G.M."/>
            <person name="Porfirio-Sousa A.L."/>
            <person name="Maurer-Alcala X.X."/>
            <person name="Katz L.A."/>
            <person name="Lahr D.J.G."/>
        </authorList>
    </citation>
    <scope>NUCLEOTIDE SEQUENCE</scope>
</reference>
<dbReference type="Gene3D" id="1.25.40.1040">
    <property type="match status" value="1"/>
</dbReference>
<protein>
    <submittedName>
        <fullName evidence="2">Uncharacterized protein</fullName>
    </submittedName>
</protein>
<dbReference type="PANTHER" id="PTHR22767">
    <property type="entry name" value="N-TERMINAL ACETYLTRANSFERASE-RELATED"/>
    <property type="match status" value="1"/>
</dbReference>
<evidence type="ECO:0000256" key="1">
    <source>
        <dbReference type="ARBA" id="ARBA00006298"/>
    </source>
</evidence>
<dbReference type="GO" id="GO:0031416">
    <property type="term" value="C:NatB complex"/>
    <property type="evidence" value="ECO:0007669"/>
    <property type="project" value="TreeGrafter"/>
</dbReference>
<dbReference type="AlphaFoldDB" id="A0A6B2KXY2"/>
<dbReference type="InterPro" id="IPR019183">
    <property type="entry name" value="NAA25_NatB_aux_su"/>
</dbReference>